<dbReference type="EMBL" id="AMRG01000009">
    <property type="protein sequence ID" value="EKE83368.1"/>
    <property type="molecule type" value="Genomic_DNA"/>
</dbReference>
<keyword evidence="1" id="KW-0732">Signal</keyword>
<feature type="chain" id="PRO_5003859761" evidence="1">
    <location>
        <begin position="34"/>
        <end position="214"/>
    </location>
</feature>
<dbReference type="AlphaFoldDB" id="K2K6T6"/>
<organism evidence="2 3">
    <name type="scientific">Idiomarina xiamenensis 10-D-4</name>
    <dbReference type="NCBI Taxonomy" id="740709"/>
    <lineage>
        <taxon>Bacteria</taxon>
        <taxon>Pseudomonadati</taxon>
        <taxon>Pseudomonadota</taxon>
        <taxon>Gammaproteobacteria</taxon>
        <taxon>Alteromonadales</taxon>
        <taxon>Idiomarinaceae</taxon>
        <taxon>Idiomarina</taxon>
    </lineage>
</organism>
<dbReference type="RefSeq" id="WP_008488852.1">
    <property type="nucleotide sequence ID" value="NZ_AMRG01000009.1"/>
</dbReference>
<gene>
    <name evidence="2" type="ORF">A10D4_08092</name>
</gene>
<proteinExistence type="predicted"/>
<accession>K2K6T6</accession>
<dbReference type="PATRIC" id="fig|740709.3.peg.1639"/>
<dbReference type="STRING" id="740709.A10D4_08092"/>
<sequence length="214" mass="23366">MFDLPLFKRFQQCLCVALLLSTGQLLWSQIGYAKETGSTTMQRDGFEVAAKIVMNDGRIFDPTVTVVAGKEATVTFVEPNDSPFPTVELRLMTGTKSDQEFFVKTQVLQWDKKSRRWVIINDVEALAKLNQTVSLSTGDDGYIEFVAKPVDIETDINTCEKDTSSDYQTFGDGAISIGGDEKSCCSVLCADNSGRMLKCCGSRCAGCGSSCSPN</sequence>
<evidence type="ECO:0000256" key="1">
    <source>
        <dbReference type="SAM" id="SignalP"/>
    </source>
</evidence>
<comment type="caution">
    <text evidence="2">The sequence shown here is derived from an EMBL/GenBank/DDBJ whole genome shotgun (WGS) entry which is preliminary data.</text>
</comment>
<reference evidence="2 3" key="1">
    <citation type="journal article" date="2012" name="J. Bacteriol.">
        <title>Genome Sequence of Idiomarina xiamenensis Type Strain 10-D-4.</title>
        <authorList>
            <person name="Lai Q."/>
            <person name="Wang L."/>
            <person name="Wang W."/>
            <person name="Shao Z."/>
        </authorList>
    </citation>
    <scope>NUCLEOTIDE SEQUENCE [LARGE SCALE GENOMIC DNA]</scope>
    <source>
        <strain evidence="2 3">10-D-4</strain>
    </source>
</reference>
<name>K2K6T6_9GAMM</name>
<keyword evidence="3" id="KW-1185">Reference proteome</keyword>
<protein>
    <submittedName>
        <fullName evidence="2">Uncharacterized protein</fullName>
    </submittedName>
</protein>
<evidence type="ECO:0000313" key="3">
    <source>
        <dbReference type="Proteomes" id="UP000014115"/>
    </source>
</evidence>
<dbReference type="Proteomes" id="UP000014115">
    <property type="component" value="Unassembled WGS sequence"/>
</dbReference>
<feature type="signal peptide" evidence="1">
    <location>
        <begin position="1"/>
        <end position="33"/>
    </location>
</feature>
<evidence type="ECO:0000313" key="2">
    <source>
        <dbReference type="EMBL" id="EKE83368.1"/>
    </source>
</evidence>